<dbReference type="Gene3D" id="1.20.190.20">
    <property type="entry name" value="14-3-3 domain"/>
    <property type="match status" value="1"/>
</dbReference>
<dbReference type="GO" id="GO:0042802">
    <property type="term" value="F:identical protein binding"/>
    <property type="evidence" value="ECO:0007669"/>
    <property type="project" value="UniProtKB-ARBA"/>
</dbReference>
<dbReference type="STRING" id="9593.ENSGGOP00000045023"/>
<keyword evidence="5" id="KW-1185">Reference proteome</keyword>
<evidence type="ECO:0000256" key="1">
    <source>
        <dbReference type="ARBA" id="ARBA00006141"/>
    </source>
</evidence>
<dbReference type="InterPro" id="IPR023409">
    <property type="entry name" value="14-3-3_CS"/>
</dbReference>
<dbReference type="InterPro" id="IPR023410">
    <property type="entry name" value="14-3-3_domain"/>
</dbReference>
<evidence type="ECO:0000259" key="3">
    <source>
        <dbReference type="Pfam" id="PF00244"/>
    </source>
</evidence>
<feature type="compositionally biased region" description="Low complexity" evidence="2">
    <location>
        <begin position="51"/>
        <end position="61"/>
    </location>
</feature>
<dbReference type="Proteomes" id="UP000001519">
    <property type="component" value="Chromosome X"/>
</dbReference>
<feature type="domain" description="14-3-3" evidence="3">
    <location>
        <begin position="8"/>
        <end position="51"/>
    </location>
</feature>
<dbReference type="InterPro" id="IPR000308">
    <property type="entry name" value="14-3-3"/>
</dbReference>
<accession>A0A2I2ZCQ5</accession>
<dbReference type="Pfam" id="PF00244">
    <property type="entry name" value="14-3-3"/>
    <property type="match status" value="1"/>
</dbReference>
<reference evidence="4" key="4">
    <citation type="submission" date="2025-09" db="UniProtKB">
        <authorList>
            <consortium name="Ensembl"/>
        </authorList>
    </citation>
    <scope>IDENTIFICATION</scope>
</reference>
<evidence type="ECO:0000313" key="5">
    <source>
        <dbReference type="Proteomes" id="UP000001519"/>
    </source>
</evidence>
<reference evidence="5" key="1">
    <citation type="submission" date="2011-05" db="EMBL/GenBank/DDBJ databases">
        <title>Insights into the evolution of the great apes provided by the gorilla genome.</title>
        <authorList>
            <person name="Scally A."/>
        </authorList>
    </citation>
    <scope>NUCLEOTIDE SEQUENCE [LARGE SCALE GENOMIC DNA]</scope>
</reference>
<dbReference type="EMBL" id="CABD030126992">
    <property type="status" value="NOT_ANNOTATED_CDS"/>
    <property type="molecule type" value="Genomic_DNA"/>
</dbReference>
<dbReference type="OMA" id="EEATCSW"/>
<sequence>VEKTELIQKAKLAERYDDMATCMKAGTKQGAELSKEERNLLSVAYKNVVGAAGPPGASSGAWSRIPTPPTRSCS</sequence>
<reference evidence="4 5" key="2">
    <citation type="journal article" date="2012" name="Nature">
        <title>Insights into hominid evolution from the gorilla genome sequence.</title>
        <authorList>
            <person name="Scally A."/>
            <person name="Dutheil J.Y."/>
            <person name="Hillier L.W."/>
            <person name="Jordan G.E."/>
            <person name="Goodhead I."/>
            <person name="Herrero J."/>
            <person name="Hobolth A."/>
            <person name="Lappalainen T."/>
            <person name="Mailund T."/>
            <person name="Marques-Bonet T."/>
            <person name="McCarthy S."/>
            <person name="Montgomery S.H."/>
            <person name="Schwalie P.C."/>
            <person name="Tang Y.A."/>
            <person name="Ward M.C."/>
            <person name="Xue Y."/>
            <person name="Yngvadottir B."/>
            <person name="Alkan C."/>
            <person name="Andersen L.N."/>
            <person name="Ayub Q."/>
            <person name="Ball E.V."/>
            <person name="Beal K."/>
            <person name="Bradley B.J."/>
            <person name="Chen Y."/>
            <person name="Clee C.M."/>
            <person name="Fitzgerald S."/>
            <person name="Graves T.A."/>
            <person name="Gu Y."/>
            <person name="Heath P."/>
            <person name="Heger A."/>
            <person name="Karakoc E."/>
            <person name="Kolb-Kokocinski A."/>
            <person name="Laird G.K."/>
            <person name="Lunter G."/>
            <person name="Meader S."/>
            <person name="Mort M."/>
            <person name="Mullikin J.C."/>
            <person name="Munch K."/>
            <person name="O'Connor T.D."/>
            <person name="Phillips A.D."/>
            <person name="Prado-Martinez J."/>
            <person name="Rogers A.S."/>
            <person name="Sajjadian S."/>
            <person name="Schmidt D."/>
            <person name="Shaw K."/>
            <person name="Simpson J.T."/>
            <person name="Stenson P.D."/>
            <person name="Turner D.J."/>
            <person name="Vigilant L."/>
            <person name="Vilella A.J."/>
            <person name="Whitener W."/>
            <person name="Zhu B."/>
            <person name="Cooper D.N."/>
            <person name="de Jong P."/>
            <person name="Dermitzakis E.T."/>
            <person name="Eichler E.E."/>
            <person name="Flicek P."/>
            <person name="Goldman N."/>
            <person name="Mundy N.I."/>
            <person name="Ning Z."/>
            <person name="Odom D.T."/>
            <person name="Ponting C.P."/>
            <person name="Quail M.A."/>
            <person name="Ryder O.A."/>
            <person name="Searle S.M."/>
            <person name="Warren W.C."/>
            <person name="Wilson R.K."/>
            <person name="Schierup M.H."/>
            <person name="Rogers J."/>
            <person name="Tyler-Smith C."/>
            <person name="Durbin R."/>
        </authorList>
    </citation>
    <scope>NUCLEOTIDE SEQUENCE [LARGE SCALE GENOMIC DNA]</scope>
</reference>
<organism evidence="4 5">
    <name type="scientific">Gorilla gorilla gorilla</name>
    <name type="common">Western lowland gorilla</name>
    <dbReference type="NCBI Taxonomy" id="9595"/>
    <lineage>
        <taxon>Eukaryota</taxon>
        <taxon>Metazoa</taxon>
        <taxon>Chordata</taxon>
        <taxon>Craniata</taxon>
        <taxon>Vertebrata</taxon>
        <taxon>Euteleostomi</taxon>
        <taxon>Mammalia</taxon>
        <taxon>Eutheria</taxon>
        <taxon>Euarchontoglires</taxon>
        <taxon>Primates</taxon>
        <taxon>Haplorrhini</taxon>
        <taxon>Catarrhini</taxon>
        <taxon>Hominidae</taxon>
        <taxon>Gorilla</taxon>
    </lineage>
</organism>
<dbReference type="Ensembl" id="ENSGGOT00000065333.1">
    <property type="protein sequence ID" value="ENSGGOP00000045023.1"/>
    <property type="gene ID" value="ENSGGOG00000043409.1"/>
</dbReference>
<dbReference type="SUPFAM" id="SSF48445">
    <property type="entry name" value="14-3-3 protein"/>
    <property type="match status" value="1"/>
</dbReference>
<protein>
    <recommendedName>
        <fullName evidence="3">14-3-3 domain-containing protein</fullName>
    </recommendedName>
</protein>
<dbReference type="PROSITE" id="PS00796">
    <property type="entry name" value="1433_1"/>
    <property type="match status" value="1"/>
</dbReference>
<evidence type="ECO:0000256" key="2">
    <source>
        <dbReference type="SAM" id="MobiDB-lite"/>
    </source>
</evidence>
<name>A0A2I2ZCQ5_GORGO</name>
<feature type="region of interest" description="Disordered" evidence="2">
    <location>
        <begin position="51"/>
        <end position="74"/>
    </location>
</feature>
<proteinExistence type="inferred from homology"/>
<dbReference type="InterPro" id="IPR036815">
    <property type="entry name" value="14-3-3_dom_sf"/>
</dbReference>
<reference evidence="4" key="3">
    <citation type="submission" date="2025-08" db="UniProtKB">
        <authorList>
            <consortium name="Ensembl"/>
        </authorList>
    </citation>
    <scope>IDENTIFICATION</scope>
</reference>
<comment type="similarity">
    <text evidence="1">Belongs to the 14-3-3 family.</text>
</comment>
<dbReference type="InParanoid" id="A0A2I2ZCQ5"/>
<dbReference type="AlphaFoldDB" id="A0A2I2ZCQ5"/>
<dbReference type="PANTHER" id="PTHR18860">
    <property type="entry name" value="14-3-3 PROTEIN"/>
    <property type="match status" value="1"/>
</dbReference>
<evidence type="ECO:0000313" key="4">
    <source>
        <dbReference type="Ensembl" id="ENSGGOP00000045023.1"/>
    </source>
</evidence>
<dbReference type="Bgee" id="ENSGGOG00000043409">
    <property type="expression patterns" value="Expressed in cerebellum"/>
</dbReference>
<dbReference type="GeneTree" id="ENSGT01090000260040"/>